<dbReference type="EMBL" id="VDLU01000001">
    <property type="protein sequence ID" value="TNJ30334.1"/>
    <property type="molecule type" value="Genomic_DNA"/>
</dbReference>
<comment type="caution">
    <text evidence="1">The sequence shown here is derived from an EMBL/GenBank/DDBJ whole genome shotgun (WGS) entry which is preliminary data.</text>
</comment>
<dbReference type="VEuPathDB" id="GiardiaDB:GMRT_21163"/>
<reference evidence="1 2" key="1">
    <citation type="submission" date="2019-05" db="EMBL/GenBank/DDBJ databases">
        <title>The compact genome of Giardia muris reveals important steps in the evolution of intestinal protozoan parasites.</title>
        <authorList>
            <person name="Xu F."/>
            <person name="Jimenez-Gonzalez A."/>
            <person name="Einarsson E."/>
            <person name="Astvaldsson A."/>
            <person name="Peirasmaki D."/>
            <person name="Eckmann L."/>
            <person name="Andersson J.O."/>
            <person name="Svard S.G."/>
            <person name="Jerlstrom-Hultqvist J."/>
        </authorList>
    </citation>
    <scope>NUCLEOTIDE SEQUENCE [LARGE SCALE GENOMIC DNA]</scope>
    <source>
        <strain evidence="1 2">Roberts-Thomson</strain>
    </source>
</reference>
<dbReference type="Proteomes" id="UP000315496">
    <property type="component" value="Chromosome 1"/>
</dbReference>
<organism evidence="1 2">
    <name type="scientific">Giardia muris</name>
    <dbReference type="NCBI Taxonomy" id="5742"/>
    <lineage>
        <taxon>Eukaryota</taxon>
        <taxon>Metamonada</taxon>
        <taxon>Diplomonadida</taxon>
        <taxon>Hexamitidae</taxon>
        <taxon>Giardiinae</taxon>
        <taxon>Giardia</taxon>
    </lineage>
</organism>
<protein>
    <submittedName>
        <fullName evidence="1">Uncharacterized protein</fullName>
    </submittedName>
</protein>
<proteinExistence type="predicted"/>
<gene>
    <name evidence="1" type="ORF">GMRT_21163</name>
</gene>
<evidence type="ECO:0000313" key="2">
    <source>
        <dbReference type="Proteomes" id="UP000315496"/>
    </source>
</evidence>
<name>A0A4Z1SX77_GIAMU</name>
<sequence>MVTKQTEAELHARLDTLRQAIRERINEIRRSSIWDMKNRALRDVFDKALQLRAPPSTGLSDRTKRKLQELHQRAEAAKALERFYSEAFESVSRALQHASEQARTTATIAEDVKGLLMANSMRERKQRPKQHQ</sequence>
<evidence type="ECO:0000313" key="1">
    <source>
        <dbReference type="EMBL" id="TNJ30334.1"/>
    </source>
</evidence>
<accession>A0A4Z1SX77</accession>
<dbReference type="AlphaFoldDB" id="A0A4Z1SX77"/>
<keyword evidence="2" id="KW-1185">Reference proteome</keyword>